<keyword evidence="6 9" id="KW-1133">Transmembrane helix</keyword>
<evidence type="ECO:0000256" key="8">
    <source>
        <dbReference type="ARBA" id="ARBA00023143"/>
    </source>
</evidence>
<feature type="transmembrane region" description="Helical" evidence="9">
    <location>
        <begin position="12"/>
        <end position="39"/>
    </location>
</feature>
<dbReference type="Proteomes" id="UP000243333">
    <property type="component" value="Unassembled WGS sequence"/>
</dbReference>
<dbReference type="OrthoDB" id="9806440at2"/>
<dbReference type="STRING" id="1123285.SAMN05660235_01422"/>
<feature type="transmembrane region" description="Helical" evidence="9">
    <location>
        <begin position="51"/>
        <end position="70"/>
    </location>
</feature>
<name>A0A1G7KQ08_9FIRM</name>
<keyword evidence="8 9" id="KW-0975">Bacterial flagellum</keyword>
<dbReference type="InterPro" id="IPR006305">
    <property type="entry name" value="FliQ"/>
</dbReference>
<evidence type="ECO:0000256" key="1">
    <source>
        <dbReference type="ARBA" id="ARBA00004651"/>
    </source>
</evidence>
<dbReference type="NCBIfam" id="TIGR01402">
    <property type="entry name" value="fliQ"/>
    <property type="match status" value="1"/>
</dbReference>
<dbReference type="PIRSF" id="PIRSF004669">
    <property type="entry name" value="FliQ"/>
    <property type="match status" value="1"/>
</dbReference>
<keyword evidence="4 9" id="KW-1003">Cell membrane</keyword>
<keyword evidence="10" id="KW-0282">Flagellum</keyword>
<dbReference type="PANTHER" id="PTHR34040:SF2">
    <property type="entry name" value="FLAGELLAR BIOSYNTHETIC PROTEIN FLIQ"/>
    <property type="match status" value="1"/>
</dbReference>
<accession>A0A1G7KQ08</accession>
<comment type="function">
    <text evidence="9">Role in flagellar biosynthesis.</text>
</comment>
<keyword evidence="11" id="KW-1185">Reference proteome</keyword>
<dbReference type="GO" id="GO:0044780">
    <property type="term" value="P:bacterial-type flagellum assembly"/>
    <property type="evidence" value="ECO:0007669"/>
    <property type="project" value="InterPro"/>
</dbReference>
<dbReference type="EMBL" id="FNBU01000009">
    <property type="protein sequence ID" value="SDF39265.1"/>
    <property type="molecule type" value="Genomic_DNA"/>
</dbReference>
<evidence type="ECO:0000256" key="4">
    <source>
        <dbReference type="ARBA" id="ARBA00022475"/>
    </source>
</evidence>
<keyword evidence="10" id="KW-0966">Cell projection</keyword>
<evidence type="ECO:0000313" key="10">
    <source>
        <dbReference type="EMBL" id="SDF39265.1"/>
    </source>
</evidence>
<dbReference type="PANTHER" id="PTHR34040">
    <property type="entry name" value="FLAGELLAR BIOSYNTHETIC PROTEIN FLIQ"/>
    <property type="match status" value="1"/>
</dbReference>
<protein>
    <recommendedName>
        <fullName evidence="3 9">Flagellar biosynthetic protein FliQ</fullName>
    </recommendedName>
</protein>
<dbReference type="AlphaFoldDB" id="A0A1G7KQ08"/>
<evidence type="ECO:0000256" key="6">
    <source>
        <dbReference type="ARBA" id="ARBA00022989"/>
    </source>
</evidence>
<dbReference type="GO" id="GO:0009306">
    <property type="term" value="P:protein secretion"/>
    <property type="evidence" value="ECO:0007669"/>
    <property type="project" value="InterPro"/>
</dbReference>
<comment type="similarity">
    <text evidence="2 9">Belongs to the FliQ/MopD/SpaQ family.</text>
</comment>
<keyword evidence="10" id="KW-0969">Cilium</keyword>
<gene>
    <name evidence="9" type="primary">fliQ</name>
    <name evidence="10" type="ORF">SAMN05660235_01422</name>
</gene>
<keyword evidence="5 9" id="KW-0812">Transmembrane</keyword>
<evidence type="ECO:0000313" key="11">
    <source>
        <dbReference type="Proteomes" id="UP000243333"/>
    </source>
</evidence>
<evidence type="ECO:0000256" key="7">
    <source>
        <dbReference type="ARBA" id="ARBA00023136"/>
    </source>
</evidence>
<sequence length="89" mass="9773">MSGDLAIQIGRDALSMVMLVSAPMLGLGLLAGIIISIFQATTQIQEQTLSFIPKIIAVFAAIILFGPWMLSLMVDYTRQIFINLPHLIR</sequence>
<dbReference type="GO" id="GO:0009425">
    <property type="term" value="C:bacterial-type flagellum basal body"/>
    <property type="evidence" value="ECO:0007669"/>
    <property type="project" value="UniProtKB-SubCell"/>
</dbReference>
<dbReference type="RefSeq" id="WP_093689443.1">
    <property type="nucleotide sequence ID" value="NZ_FNBU01000009.1"/>
</dbReference>
<comment type="subcellular location">
    <subcellularLocation>
        <location evidence="1 9">Cell membrane</location>
        <topology evidence="1">Multi-pass membrane protein</topology>
    </subcellularLocation>
    <subcellularLocation>
        <location evidence="9">Bacterial flagellum basal body</location>
    </subcellularLocation>
</comment>
<keyword evidence="7 9" id="KW-0472">Membrane</keyword>
<evidence type="ECO:0000256" key="5">
    <source>
        <dbReference type="ARBA" id="ARBA00022692"/>
    </source>
</evidence>
<evidence type="ECO:0000256" key="2">
    <source>
        <dbReference type="ARBA" id="ARBA00006156"/>
    </source>
</evidence>
<evidence type="ECO:0000256" key="9">
    <source>
        <dbReference type="RuleBase" id="RU364090"/>
    </source>
</evidence>
<dbReference type="PRINTS" id="PR00952">
    <property type="entry name" value="TYPE3IMQPROT"/>
</dbReference>
<dbReference type="GO" id="GO:0005886">
    <property type="term" value="C:plasma membrane"/>
    <property type="evidence" value="ECO:0007669"/>
    <property type="project" value="UniProtKB-SubCell"/>
</dbReference>
<organism evidence="10 11">
    <name type="scientific">Sporolituus thermophilus DSM 23256</name>
    <dbReference type="NCBI Taxonomy" id="1123285"/>
    <lineage>
        <taxon>Bacteria</taxon>
        <taxon>Bacillati</taxon>
        <taxon>Bacillota</taxon>
        <taxon>Negativicutes</taxon>
        <taxon>Selenomonadales</taxon>
        <taxon>Sporomusaceae</taxon>
        <taxon>Sporolituus</taxon>
    </lineage>
</organism>
<reference evidence="11" key="1">
    <citation type="submission" date="2016-10" db="EMBL/GenBank/DDBJ databases">
        <authorList>
            <person name="Varghese N."/>
            <person name="Submissions S."/>
        </authorList>
    </citation>
    <scope>NUCLEOTIDE SEQUENCE [LARGE SCALE GENOMIC DNA]</scope>
    <source>
        <strain evidence="11">DSM 23256</strain>
    </source>
</reference>
<evidence type="ECO:0000256" key="3">
    <source>
        <dbReference type="ARBA" id="ARBA00021718"/>
    </source>
</evidence>
<dbReference type="Pfam" id="PF01313">
    <property type="entry name" value="Bac_export_3"/>
    <property type="match status" value="1"/>
</dbReference>
<proteinExistence type="inferred from homology"/>
<dbReference type="InterPro" id="IPR002191">
    <property type="entry name" value="Bac_export_3"/>
</dbReference>